<keyword evidence="9" id="KW-0539">Nucleus</keyword>
<dbReference type="AlphaFoldDB" id="A0A2R8MQL9"/>
<dbReference type="Pfam" id="PF00134">
    <property type="entry name" value="Cyclin_N"/>
    <property type="match status" value="1"/>
</dbReference>
<keyword evidence="5" id="KW-0597">Phosphoprotein</keyword>
<sequence>MKMKGDAETEILWPSVRSWVPSWRSWKCADSAGLDMGCRRAPESPLLVVSLGCVWPVGLPSCPLLQSHLHPTPKSRGTRSSRTGPPVPLFSGGEKGCSGAICISMKTGLRGQLRRRAGAAPRGWLLGSAPRCSRRLAPAPPPPAPAPAPSRSHSLPGFDLCLTTVTSHGLQGSFVEVAKSWSLQRAVGAVAASSRVRALRRGAEEREGARGSRSESRARTQPEPTALPSCPGRAPAMEHQLLCCEVEAIRRAYPDANLLNDRVLRAMLKAEETCAPSVSYFKCVQKEVLPSMRKIVATWMLEVCEEQKCEEEVFPLAMNYLDRFLSLEPVKKSRLQLLGATCMFVASKMKETIPLTAEKLCIYTDNSIQPEELLQMELLLVNKLKWNLAAMTPHDFIEHFLSKMPEAEENKQIIRKHAQTFVALCATDVKFISNPPSMVAAGSVVAAVQGLNLGSPNHFLSYYRLTCFLSRVIKCDPDCLRACQEQIEGLLESSLRQAQQNQDPKASEEEEEEEEEVDLACTPTDVRDVDI</sequence>
<dbReference type="InterPro" id="IPR048258">
    <property type="entry name" value="Cyclins_cyclin-box"/>
</dbReference>
<evidence type="ECO:0000256" key="5">
    <source>
        <dbReference type="ARBA" id="ARBA00022553"/>
    </source>
</evidence>
<evidence type="ECO:0000256" key="6">
    <source>
        <dbReference type="ARBA" id="ARBA00022618"/>
    </source>
</evidence>
<keyword evidence="8 11" id="KW-0195">Cyclin</keyword>
<dbReference type="STRING" id="9483.ENSCJAP00000053235"/>
<evidence type="ECO:0000256" key="7">
    <source>
        <dbReference type="ARBA" id="ARBA00022843"/>
    </source>
</evidence>
<evidence type="ECO:0000256" key="12">
    <source>
        <dbReference type="SAM" id="MobiDB-lite"/>
    </source>
</evidence>
<evidence type="ECO:0000256" key="4">
    <source>
        <dbReference type="ARBA" id="ARBA00022490"/>
    </source>
</evidence>
<dbReference type="Gene3D" id="1.10.472.10">
    <property type="entry name" value="Cyclin-like"/>
    <property type="match status" value="2"/>
</dbReference>
<dbReference type="InterPro" id="IPR013763">
    <property type="entry name" value="Cyclin-like_dom"/>
</dbReference>
<comment type="subcellular location">
    <subcellularLocation>
        <location evidence="2">Cytoplasm</location>
    </subcellularLocation>
    <subcellularLocation>
        <location evidence="1">Nucleus membrane</location>
    </subcellularLocation>
</comment>
<dbReference type="Proteomes" id="UP000008225">
    <property type="component" value="Chromosome 11"/>
</dbReference>
<evidence type="ECO:0000256" key="11">
    <source>
        <dbReference type="RuleBase" id="RU000383"/>
    </source>
</evidence>
<comment type="similarity">
    <text evidence="3">Belongs to the cyclin family. Cyclin D subfamily.</text>
</comment>
<feature type="region of interest" description="Disordered" evidence="12">
    <location>
        <begin position="495"/>
        <end position="531"/>
    </location>
</feature>
<keyword evidence="6" id="KW-0132">Cell division</keyword>
<dbReference type="PROSITE" id="PS00292">
    <property type="entry name" value="CYCLINS"/>
    <property type="match status" value="1"/>
</dbReference>
<reference evidence="15" key="2">
    <citation type="submission" date="2025-08" db="UniProtKB">
        <authorList>
            <consortium name="Ensembl"/>
        </authorList>
    </citation>
    <scope>IDENTIFICATION</scope>
</reference>
<evidence type="ECO:0000313" key="16">
    <source>
        <dbReference type="Proteomes" id="UP000008225"/>
    </source>
</evidence>
<dbReference type="InterPro" id="IPR004367">
    <property type="entry name" value="Cyclin_C-dom"/>
</dbReference>
<dbReference type="GeneTree" id="ENSGT00940000157816"/>
<dbReference type="InterPro" id="IPR039361">
    <property type="entry name" value="Cyclin"/>
</dbReference>
<feature type="domain" description="Cyclin C-terminal" evidence="14">
    <location>
        <begin position="391"/>
        <end position="523"/>
    </location>
</feature>
<dbReference type="GO" id="GO:0051301">
    <property type="term" value="P:cell division"/>
    <property type="evidence" value="ECO:0007669"/>
    <property type="project" value="UniProtKB-KW"/>
</dbReference>
<evidence type="ECO:0000256" key="2">
    <source>
        <dbReference type="ARBA" id="ARBA00004496"/>
    </source>
</evidence>
<evidence type="ECO:0000256" key="10">
    <source>
        <dbReference type="ARBA" id="ARBA00023306"/>
    </source>
</evidence>
<accession>A0A2R8MQL9</accession>
<dbReference type="SMART" id="SM00385">
    <property type="entry name" value="CYCLIN"/>
    <property type="match status" value="1"/>
</dbReference>
<keyword evidence="16" id="KW-1185">Reference proteome</keyword>
<dbReference type="GO" id="GO:0061575">
    <property type="term" value="F:cyclin-dependent protein serine/threonine kinase activator activity"/>
    <property type="evidence" value="ECO:0007669"/>
    <property type="project" value="UniProtKB-ARBA"/>
</dbReference>
<reference evidence="15" key="1">
    <citation type="submission" date="2009-03" db="EMBL/GenBank/DDBJ databases">
        <authorList>
            <person name="Warren W."/>
            <person name="Ye L."/>
            <person name="Minx P."/>
            <person name="Worley K."/>
            <person name="Gibbs R."/>
            <person name="Wilson R.K."/>
        </authorList>
    </citation>
    <scope>NUCLEOTIDE SEQUENCE [LARGE SCALE GENOMIC DNA]</scope>
</reference>
<proteinExistence type="inferred from homology"/>
<protein>
    <submittedName>
        <fullName evidence="15">Cyclin D1</fullName>
    </submittedName>
</protein>
<dbReference type="Bgee" id="ENSCJAG00000044694">
    <property type="expression patterns" value="Expressed in kidney and 6 other cell types or tissues"/>
</dbReference>
<dbReference type="InParanoid" id="A0A2R8MQL9"/>
<dbReference type="GO" id="GO:1901992">
    <property type="term" value="P:positive regulation of mitotic cell cycle phase transition"/>
    <property type="evidence" value="ECO:0007669"/>
    <property type="project" value="UniProtKB-ARBA"/>
</dbReference>
<name>A0A2R8MQL9_CALJA</name>
<dbReference type="InterPro" id="IPR006671">
    <property type="entry name" value="Cyclin_N"/>
</dbReference>
<keyword evidence="10" id="KW-0131">Cell cycle</keyword>
<dbReference type="FunCoup" id="A0A2R8MQL9">
    <property type="interactions" value="2008"/>
</dbReference>
<feature type="region of interest" description="Disordered" evidence="12">
    <location>
        <begin position="70"/>
        <end position="89"/>
    </location>
</feature>
<feature type="compositionally biased region" description="Acidic residues" evidence="12">
    <location>
        <begin position="508"/>
        <end position="518"/>
    </location>
</feature>
<evidence type="ECO:0000256" key="3">
    <source>
        <dbReference type="ARBA" id="ARBA00009065"/>
    </source>
</evidence>
<dbReference type="Ensembl" id="ENSCJAT00000074555.3">
    <property type="protein sequence ID" value="ENSCJAP00000053235.1"/>
    <property type="gene ID" value="ENSCJAG00000044694.3"/>
</dbReference>
<evidence type="ECO:0000256" key="1">
    <source>
        <dbReference type="ARBA" id="ARBA00004126"/>
    </source>
</evidence>
<dbReference type="GO" id="GO:0031965">
    <property type="term" value="C:nuclear membrane"/>
    <property type="evidence" value="ECO:0007669"/>
    <property type="project" value="UniProtKB-SubCell"/>
</dbReference>
<evidence type="ECO:0000259" key="13">
    <source>
        <dbReference type="SMART" id="SM00385"/>
    </source>
</evidence>
<reference evidence="15" key="3">
    <citation type="submission" date="2025-09" db="UniProtKB">
        <authorList>
            <consortium name="Ensembl"/>
        </authorList>
    </citation>
    <scope>IDENTIFICATION</scope>
</reference>
<dbReference type="FunFam" id="1.10.472.10:FF:000120">
    <property type="entry name" value="G1/S-specific cyclin-D1"/>
    <property type="match status" value="1"/>
</dbReference>
<dbReference type="SUPFAM" id="SSF47954">
    <property type="entry name" value="Cyclin-like"/>
    <property type="match status" value="2"/>
</dbReference>
<dbReference type="SMART" id="SM01332">
    <property type="entry name" value="Cyclin_C"/>
    <property type="match status" value="1"/>
</dbReference>
<keyword evidence="4" id="KW-0963">Cytoplasm</keyword>
<gene>
    <name evidence="15" type="primary">CCND1</name>
</gene>
<feature type="region of interest" description="Disordered" evidence="12">
    <location>
        <begin position="132"/>
        <end position="152"/>
    </location>
</feature>
<dbReference type="Pfam" id="PF02984">
    <property type="entry name" value="Cyclin_C"/>
    <property type="match status" value="1"/>
</dbReference>
<evidence type="ECO:0000256" key="8">
    <source>
        <dbReference type="ARBA" id="ARBA00023127"/>
    </source>
</evidence>
<dbReference type="GO" id="GO:2000045">
    <property type="term" value="P:regulation of G1/S transition of mitotic cell cycle"/>
    <property type="evidence" value="ECO:0007669"/>
    <property type="project" value="UniProtKB-ARBA"/>
</dbReference>
<evidence type="ECO:0000259" key="14">
    <source>
        <dbReference type="SMART" id="SM01332"/>
    </source>
</evidence>
<evidence type="ECO:0000313" key="15">
    <source>
        <dbReference type="Ensembl" id="ENSCJAP00000053235.1"/>
    </source>
</evidence>
<dbReference type="CDD" id="cd20576">
    <property type="entry name" value="CYCLIN_CCND1_rpt2"/>
    <property type="match status" value="1"/>
</dbReference>
<evidence type="ECO:0000256" key="9">
    <source>
        <dbReference type="ARBA" id="ARBA00023242"/>
    </source>
</evidence>
<dbReference type="InterPro" id="IPR036915">
    <property type="entry name" value="Cyclin-like_sf"/>
</dbReference>
<feature type="region of interest" description="Disordered" evidence="12">
    <location>
        <begin position="198"/>
        <end position="232"/>
    </location>
</feature>
<dbReference type="PANTHER" id="PTHR10177">
    <property type="entry name" value="CYCLINS"/>
    <property type="match status" value="1"/>
</dbReference>
<feature type="compositionally biased region" description="Polar residues" evidence="12">
    <location>
        <begin position="495"/>
        <end position="504"/>
    </location>
</feature>
<dbReference type="GO" id="GO:0005737">
    <property type="term" value="C:cytoplasm"/>
    <property type="evidence" value="ECO:0007669"/>
    <property type="project" value="UniProtKB-SubCell"/>
</dbReference>
<keyword evidence="7" id="KW-0832">Ubl conjugation</keyword>
<dbReference type="CDD" id="cd20573">
    <property type="entry name" value="CYCLIN_CCND1_rpt1"/>
    <property type="match status" value="1"/>
</dbReference>
<organism evidence="15 16">
    <name type="scientific">Callithrix jacchus</name>
    <name type="common">White-tufted-ear marmoset</name>
    <name type="synonym">Simia Jacchus</name>
    <dbReference type="NCBI Taxonomy" id="9483"/>
    <lineage>
        <taxon>Eukaryota</taxon>
        <taxon>Metazoa</taxon>
        <taxon>Chordata</taxon>
        <taxon>Craniata</taxon>
        <taxon>Vertebrata</taxon>
        <taxon>Euteleostomi</taxon>
        <taxon>Mammalia</taxon>
        <taxon>Eutheria</taxon>
        <taxon>Euarchontoglires</taxon>
        <taxon>Primates</taxon>
        <taxon>Haplorrhini</taxon>
        <taxon>Platyrrhini</taxon>
        <taxon>Cebidae</taxon>
        <taxon>Callitrichinae</taxon>
        <taxon>Callithrix</taxon>
        <taxon>Callithrix</taxon>
    </lineage>
</organism>
<feature type="domain" description="Cyclin-like" evidence="13">
    <location>
        <begin position="298"/>
        <end position="382"/>
    </location>
</feature>
<feature type="compositionally biased region" description="Basic and acidic residues" evidence="12">
    <location>
        <begin position="201"/>
        <end position="220"/>
    </location>
</feature>
<feature type="compositionally biased region" description="Pro residues" evidence="12">
    <location>
        <begin position="138"/>
        <end position="148"/>
    </location>
</feature>